<name>A0ABD0LCS9_9CAEN</name>
<feature type="signal peptide" evidence="1">
    <location>
        <begin position="1"/>
        <end position="18"/>
    </location>
</feature>
<comment type="caution">
    <text evidence="2">The sequence shown here is derived from an EMBL/GenBank/DDBJ whole genome shotgun (WGS) entry which is preliminary data.</text>
</comment>
<keyword evidence="3" id="KW-1185">Reference proteome</keyword>
<reference evidence="2 3" key="1">
    <citation type="journal article" date="2023" name="Sci. Data">
        <title>Genome assembly of the Korean intertidal mud-creeper Batillaria attramentaria.</title>
        <authorList>
            <person name="Patra A.K."/>
            <person name="Ho P.T."/>
            <person name="Jun S."/>
            <person name="Lee S.J."/>
            <person name="Kim Y."/>
            <person name="Won Y.J."/>
        </authorList>
    </citation>
    <scope>NUCLEOTIDE SEQUENCE [LARGE SCALE GENOMIC DNA]</scope>
    <source>
        <strain evidence="2">Wonlab-2016</strain>
    </source>
</reference>
<organism evidence="2 3">
    <name type="scientific">Batillaria attramentaria</name>
    <dbReference type="NCBI Taxonomy" id="370345"/>
    <lineage>
        <taxon>Eukaryota</taxon>
        <taxon>Metazoa</taxon>
        <taxon>Spiralia</taxon>
        <taxon>Lophotrochozoa</taxon>
        <taxon>Mollusca</taxon>
        <taxon>Gastropoda</taxon>
        <taxon>Caenogastropoda</taxon>
        <taxon>Sorbeoconcha</taxon>
        <taxon>Cerithioidea</taxon>
        <taxon>Batillariidae</taxon>
        <taxon>Batillaria</taxon>
    </lineage>
</organism>
<feature type="chain" id="PRO_5044856203" evidence="1">
    <location>
        <begin position="19"/>
        <end position="77"/>
    </location>
</feature>
<accession>A0ABD0LCS9</accession>
<sequence length="77" mass="8365">MRVLLMLVLALCLTIAASAPTTESQCIPHNEECDPEVTGSRWNPGGTIRCCWSYEACMGWALDDGTTVHRCTPILPG</sequence>
<dbReference type="AlphaFoldDB" id="A0ABD0LCS9"/>
<evidence type="ECO:0000313" key="2">
    <source>
        <dbReference type="EMBL" id="KAK7497195.1"/>
    </source>
</evidence>
<evidence type="ECO:0000313" key="3">
    <source>
        <dbReference type="Proteomes" id="UP001519460"/>
    </source>
</evidence>
<protein>
    <submittedName>
        <fullName evidence="2">Uncharacterized protein</fullName>
    </submittedName>
</protein>
<proteinExistence type="predicted"/>
<evidence type="ECO:0000256" key="1">
    <source>
        <dbReference type="SAM" id="SignalP"/>
    </source>
</evidence>
<dbReference type="EMBL" id="JACVVK020000060">
    <property type="protein sequence ID" value="KAK7497195.1"/>
    <property type="molecule type" value="Genomic_DNA"/>
</dbReference>
<keyword evidence="1" id="KW-0732">Signal</keyword>
<gene>
    <name evidence="2" type="ORF">BaRGS_00011489</name>
</gene>
<dbReference type="Proteomes" id="UP001519460">
    <property type="component" value="Unassembled WGS sequence"/>
</dbReference>